<sequence>MKRAISLFNLVFMIPAIVLSFMVWNDYSSRIEDSAKQLAASDRSLFFLDGGNKVMSVEEDDDTGLRGELYDVKTQQLLKKVPLRSNLHGQLVSTYQNGRLILVTLDDSDQLNIHAIDSEGGVKELAQKTVELSGFLDSSVHPWRGKLIVSGETNGSVPFIAQVEKGKLQKVNLDQPKLLPSRPTFIREVTGSFESDAAVPMFEVDLHDDRNAFVSGWLNPQNTPLTYVQKDNETSFDAKDHAARQFAAQLGRTEGGLLQVDSSYPKQVRYYDAATKKTGSVLPTPMPVYQAQLYPLNDHETLIAGSTTKDEAEGHVLGYLYDEKTKQFTDVSAIVSLIPYEDLKSDRLHFYKEAGSSVLLYSNAEASAGWMNIRDGSLNLLNNQTFQQWLAAKDENRKSVQSFMAYLKQGDAVVINWAIWVLIAVLVFGSWAILPPLLRASRKRRLDRGVTIPGTITNMSETGTLVNNQPLVRLTVRFQDEGRTKEVEISKVVSYLNPVHVGDSVMISYDRRKNKAMFLTSADLPEQAEPVIIGQAVLKRIDFCGNVNRGSALLLHFEAGGKPYSIPVVQAAGFEYRTGETAALIQVGGLTRLYAYGSQANLNGSDRLNLEGEVIRIQPFEVTINDRQLLLFETLISHGRERLRKVNSQFVPRGLSVQVGNIIPASVKKEELDKEIRLLQGKQGSGKVTSVSYSGTNGDRPLARITVERNGEEYYIEQSVEPVYGVETGDELWIAYDEHSREAIIIQYAVA</sequence>
<dbReference type="InterPro" id="IPR011044">
    <property type="entry name" value="Quino_amine_DH_bsu"/>
</dbReference>
<keyword evidence="1" id="KW-0472">Membrane</keyword>
<protein>
    <submittedName>
        <fullName evidence="2">Uncharacterized protein</fullName>
    </submittedName>
</protein>
<feature type="transmembrane region" description="Helical" evidence="1">
    <location>
        <begin position="417"/>
        <end position="438"/>
    </location>
</feature>
<dbReference type="RefSeq" id="WP_212948380.1">
    <property type="nucleotide sequence ID" value="NZ_BORW01000004.1"/>
</dbReference>
<keyword evidence="1" id="KW-0812">Transmembrane</keyword>
<dbReference type="Proteomes" id="UP000680638">
    <property type="component" value="Unassembled WGS sequence"/>
</dbReference>
<dbReference type="EMBL" id="BORW01000004">
    <property type="protein sequence ID" value="GIO66395.1"/>
    <property type="molecule type" value="Genomic_DNA"/>
</dbReference>
<keyword evidence="1" id="KW-1133">Transmembrane helix</keyword>
<evidence type="ECO:0000256" key="1">
    <source>
        <dbReference type="SAM" id="Phobius"/>
    </source>
</evidence>
<dbReference type="SUPFAM" id="SSF50969">
    <property type="entry name" value="YVTN repeat-like/Quinoprotein amine dehydrogenase"/>
    <property type="match status" value="1"/>
</dbReference>
<keyword evidence="3" id="KW-1185">Reference proteome</keyword>
<name>A0ABQ4LT06_9BACL</name>
<gene>
    <name evidence="2" type="ORF">J21TS3_12160</name>
</gene>
<evidence type="ECO:0000313" key="2">
    <source>
        <dbReference type="EMBL" id="GIO66395.1"/>
    </source>
</evidence>
<reference evidence="2 3" key="1">
    <citation type="submission" date="2021-03" db="EMBL/GenBank/DDBJ databases">
        <title>Antimicrobial resistance genes in bacteria isolated from Japanese honey, and their potential for conferring macrolide and lincosamide resistance in the American foulbrood pathogen Paenibacillus larvae.</title>
        <authorList>
            <person name="Okamoto M."/>
            <person name="Kumagai M."/>
            <person name="Kanamori H."/>
            <person name="Takamatsu D."/>
        </authorList>
    </citation>
    <scope>NUCLEOTIDE SEQUENCE [LARGE SCALE GENOMIC DNA]</scope>
    <source>
        <strain evidence="2 3">J21TS3</strain>
    </source>
</reference>
<proteinExistence type="predicted"/>
<accession>A0ABQ4LT06</accession>
<feature type="transmembrane region" description="Helical" evidence="1">
    <location>
        <begin position="7"/>
        <end position="24"/>
    </location>
</feature>
<comment type="caution">
    <text evidence="2">The sequence shown here is derived from an EMBL/GenBank/DDBJ whole genome shotgun (WGS) entry which is preliminary data.</text>
</comment>
<evidence type="ECO:0000313" key="3">
    <source>
        <dbReference type="Proteomes" id="UP000680638"/>
    </source>
</evidence>
<organism evidence="2 3">
    <name type="scientific">Paenibacillus cookii</name>
    <dbReference type="NCBI Taxonomy" id="157839"/>
    <lineage>
        <taxon>Bacteria</taxon>
        <taxon>Bacillati</taxon>
        <taxon>Bacillota</taxon>
        <taxon>Bacilli</taxon>
        <taxon>Bacillales</taxon>
        <taxon>Paenibacillaceae</taxon>
        <taxon>Paenibacillus</taxon>
    </lineage>
</organism>